<name>A0A9P7F638_9AGAM</name>
<proteinExistence type="predicted"/>
<keyword evidence="1" id="KW-0472">Membrane</keyword>
<accession>A0A9P7F638</accession>
<comment type="caution">
    <text evidence="2">The sequence shown here is derived from an EMBL/GenBank/DDBJ whole genome shotgun (WGS) entry which is preliminary data.</text>
</comment>
<keyword evidence="1" id="KW-1133">Transmembrane helix</keyword>
<keyword evidence="3" id="KW-1185">Reference proteome</keyword>
<evidence type="ECO:0000256" key="1">
    <source>
        <dbReference type="SAM" id="Phobius"/>
    </source>
</evidence>
<reference evidence="2" key="1">
    <citation type="journal article" date="2020" name="New Phytol.">
        <title>Comparative genomics reveals dynamic genome evolution in host specialist ectomycorrhizal fungi.</title>
        <authorList>
            <person name="Lofgren L.A."/>
            <person name="Nguyen N.H."/>
            <person name="Vilgalys R."/>
            <person name="Ruytinx J."/>
            <person name="Liao H.L."/>
            <person name="Branco S."/>
            <person name="Kuo A."/>
            <person name="LaButti K."/>
            <person name="Lipzen A."/>
            <person name="Andreopoulos W."/>
            <person name="Pangilinan J."/>
            <person name="Riley R."/>
            <person name="Hundley H."/>
            <person name="Na H."/>
            <person name="Barry K."/>
            <person name="Grigoriev I.V."/>
            <person name="Stajich J.E."/>
            <person name="Kennedy P.G."/>
        </authorList>
    </citation>
    <scope>NUCLEOTIDE SEQUENCE</scope>
    <source>
        <strain evidence="2">FC423</strain>
    </source>
</reference>
<dbReference type="RefSeq" id="XP_041291877.1">
    <property type="nucleotide sequence ID" value="XM_041428645.1"/>
</dbReference>
<dbReference type="GeneID" id="64690904"/>
<organism evidence="2 3">
    <name type="scientific">Suillus discolor</name>
    <dbReference type="NCBI Taxonomy" id="1912936"/>
    <lineage>
        <taxon>Eukaryota</taxon>
        <taxon>Fungi</taxon>
        <taxon>Dikarya</taxon>
        <taxon>Basidiomycota</taxon>
        <taxon>Agaricomycotina</taxon>
        <taxon>Agaricomycetes</taxon>
        <taxon>Agaricomycetidae</taxon>
        <taxon>Boletales</taxon>
        <taxon>Suillineae</taxon>
        <taxon>Suillaceae</taxon>
        <taxon>Suillus</taxon>
    </lineage>
</organism>
<dbReference type="EMBL" id="JABBWM010000033">
    <property type="protein sequence ID" value="KAG2106938.1"/>
    <property type="molecule type" value="Genomic_DNA"/>
</dbReference>
<keyword evidence="1" id="KW-0812">Transmembrane</keyword>
<feature type="transmembrane region" description="Helical" evidence="1">
    <location>
        <begin position="12"/>
        <end position="32"/>
    </location>
</feature>
<gene>
    <name evidence="2" type="ORF">F5147DRAFT_216548</name>
</gene>
<sequence>MFQDFVLIFCSIYWRYLSLGFVMATTCVKAALYTSRIGITTQGLDAVCPSVGFVHQHFTCTFKACSVRAVFGSNTKYWLYPPISGSRKESHKH</sequence>
<dbReference type="AlphaFoldDB" id="A0A9P7F638"/>
<evidence type="ECO:0000313" key="2">
    <source>
        <dbReference type="EMBL" id="KAG2106938.1"/>
    </source>
</evidence>
<evidence type="ECO:0000313" key="3">
    <source>
        <dbReference type="Proteomes" id="UP000823399"/>
    </source>
</evidence>
<protein>
    <submittedName>
        <fullName evidence="2">Uncharacterized protein</fullName>
    </submittedName>
</protein>
<dbReference type="Proteomes" id="UP000823399">
    <property type="component" value="Unassembled WGS sequence"/>
</dbReference>